<feature type="region of interest" description="Disordered" evidence="2">
    <location>
        <begin position="1917"/>
        <end position="1941"/>
    </location>
</feature>
<sequence length="1941" mass="213052">MAATTACGPSKTALGPHSGKAYQSATPTASMSGVETIRMPPAPHPCIYAALIPTRAQPPGNNNSGASDVGPQAATASPSHGATFSAAGVVGVSQHDDFTKLPLPATECIAAPDLSATEKRHLALWTRSTPASSAPRALPHVPVTSFNDPLHKRWRERQTLRLHQRYRAALAEDLNQTLEQAVRRLLTAEEHHWKIEVQLQQERNVGTRLERSTGSPVPPHKMAALLQAVQIVLHQTSISFIEAQYVKATEACVITLETTRGGENLDAEQQQSGDGDGGGPYNMSSPSMEKEEAEAHEALSRAQYQEVLQAVLNTERELIKEVKRPVPKALPPSAGVSVVTLPSDLPVPAPVLRLEAAVSAALLSSIIEHAVLNAPGMDFAGRLLEQYILPHMYAGYAGWGAVRPQLGTLSEQVTHLAALPLRVQQQQSLTEAAVQARGDANYLQKVVKSYTMRAWLHQVITQRRYLARLDATERVVARRWRRVHMQRIFTAWRHDTQRERQHLREAQMKEMYMNFLNESKLSAQRDSNACGGTAVAMATALLVGGPKASASSVANMWSSCQHRQLESLRGRRQLDAGSLKERPRAAILATDSSTKGDTCAEWALVPSGTQGKSPRESLSPTRSRPHHEGHSVRRKGVGHSRVNLSIIRRKTGNQTSGKQHRRGSEETDMMERYVVCDDRSDDSEHEVGGDEEGSSMNGSGTLTQLVYLESPVNNNAEGDNWPTDGYSTRPLIHAAQTINASVANSSMDPSSGTGDVPGKSLFQEMLAKLQEMDQVNAYLRSELAVQSRRLRKVEAANRGLSERNRELEDGTLQLLREKLQALNTAQEQLLIIKEKNRRLRHLRSRLRAHRHRPWQSTVLRVVGDMCGASTAKAEIADEARVHADRYGTGSSSEDIDGCEDESREASLGGRMRTSFAQETADWQGGPATMPVKRRSRSYSAAAPNIEDNEERLFGRIAPIVLQSCSQLPDALVILTDWANSCLDELESLDDVKDGPFSDRFSSFNEEARSGVLISRLLYYLALPRYRTMRSAAEVSSFRNDMVTSDPVGTRLVGSHYRRQLLEQESVQLNPPFPVYADCFGDLIEAQPVERMSQLLAFATELMAGQDVSEKQDEVWGTSNTKSGNNDGQALVDSRLTIAEESDAKRLLRAAAPPQPTPSGPLPLQSVVDPYAIVRGETSAIVTLIALLYVRFAHPFHHKSRQCAKRERIALLQLWSGGQAATAEMGGTLSDSPKKDVGGSANPPETPTTSERALPPDRYSFEDDMLRKLPSEEKTAWQLFRERCLPIFGTQAHPFLLRGGFWPSDAFESPELASMLSSLAMALRRSLELHRWHITLSCLVPVRTYSGLSRGVFTGPCASAQALLLGLRQDSKEHLSVDQPPILQCVKQRQQSYRDALAHEPSTASLTSMDDGTPQLKPPQHELMDPTNETESLTDAISSVWQRDLLSLFVQRATLSTQLALPVLDLGSWRLLCSDLGLIGMASPDIDSVGRSYTAAPKKNELDQSQNPLVSLCPQQPMPQLEEVDMEVVTDIFQHAVMVVALARNEVDPAVLQPTRAAGDASSQATSTSPRKHGEGERRKYRIQQQILPDIQMDMTYASFVVAMVLLAHRLYPALSPVTSMNVKPIPPNLSHDTPECSAFSDSEDSPLVQIDSSPLGGAEADRSRLALRSKSTYCSLREAFQWMMQVIVLPSTAAHLQTTDPRFIIHHLTRGVKTQAVLQNLAPALLLVYQAYSREVFGEPGMVRDDVLRLLRDAMLTSTELSNHLTSDLFSSCSVLRHANEEAAIAKRKELDRLVQVNNSLGKVSSPMRRPGYCAVRIVDSAVTTDSAATRGTHRKRIHVLTYEGFCDLLCVLCNFKQPNVFVPFEVRLLTFVNRSLLRPLLHTVPNLAPLVSRSQISGVSSSTLLVPDAGKGGSGNNDPILSGAGGGNSGAIGAHNSFRR</sequence>
<reference evidence="3 4" key="1">
    <citation type="submission" date="2021-02" db="EMBL/GenBank/DDBJ databases">
        <title>Porcisia hertigi Genome sequencing and assembly.</title>
        <authorList>
            <person name="Almutairi H."/>
            <person name="Gatherer D."/>
        </authorList>
    </citation>
    <scope>NUCLEOTIDE SEQUENCE [LARGE SCALE GENOMIC DNA]</scope>
    <source>
        <strain evidence="3 4">C119</strain>
    </source>
</reference>
<feature type="compositionally biased region" description="Polar residues" evidence="2">
    <location>
        <begin position="607"/>
        <end position="622"/>
    </location>
</feature>
<feature type="region of interest" description="Disordered" evidence="2">
    <location>
        <begin position="1554"/>
        <end position="1579"/>
    </location>
</feature>
<evidence type="ECO:0000256" key="2">
    <source>
        <dbReference type="SAM" id="MobiDB-lite"/>
    </source>
</evidence>
<feature type="compositionally biased region" description="Basic and acidic residues" evidence="2">
    <location>
        <begin position="662"/>
        <end position="678"/>
    </location>
</feature>
<feature type="compositionally biased region" description="Basic and acidic residues" evidence="2">
    <location>
        <begin position="288"/>
        <end position="297"/>
    </location>
</feature>
<organism evidence="3 4">
    <name type="scientific">Porcisia hertigi</name>
    <dbReference type="NCBI Taxonomy" id="2761500"/>
    <lineage>
        <taxon>Eukaryota</taxon>
        <taxon>Discoba</taxon>
        <taxon>Euglenozoa</taxon>
        <taxon>Kinetoplastea</taxon>
        <taxon>Metakinetoplastina</taxon>
        <taxon>Trypanosomatida</taxon>
        <taxon>Trypanosomatidae</taxon>
        <taxon>Leishmaniinae</taxon>
        <taxon>Porcisia</taxon>
    </lineage>
</organism>
<feature type="region of interest" description="Disordered" evidence="2">
    <location>
        <begin position="263"/>
        <end position="297"/>
    </location>
</feature>
<keyword evidence="1" id="KW-0175">Coiled coil</keyword>
<protein>
    <submittedName>
        <fullName evidence="3">Uncharacterized protein</fullName>
    </submittedName>
</protein>
<keyword evidence="4" id="KW-1185">Reference proteome</keyword>
<evidence type="ECO:0000313" key="3">
    <source>
        <dbReference type="EMBL" id="KAG5510089.1"/>
    </source>
</evidence>
<dbReference type="RefSeq" id="XP_067758938.1">
    <property type="nucleotide sequence ID" value="XM_067902929.1"/>
</dbReference>
<dbReference type="GeneID" id="94293006"/>
<dbReference type="EMBL" id="JAFJZO010000011">
    <property type="protein sequence ID" value="KAG5510089.1"/>
    <property type="molecule type" value="Genomic_DNA"/>
</dbReference>
<feature type="compositionally biased region" description="Acidic residues" evidence="2">
    <location>
        <begin position="679"/>
        <end position="693"/>
    </location>
</feature>
<feature type="compositionally biased region" description="Low complexity" evidence="2">
    <location>
        <begin position="1932"/>
        <end position="1941"/>
    </location>
</feature>
<feature type="region of interest" description="Disordered" evidence="2">
    <location>
        <begin position="602"/>
        <end position="699"/>
    </location>
</feature>
<dbReference type="KEGG" id="phet:94293006"/>
<dbReference type="OrthoDB" id="273630at2759"/>
<accession>A0A836IDE2</accession>
<feature type="region of interest" description="Disordered" evidence="2">
    <location>
        <begin position="54"/>
        <end position="80"/>
    </location>
</feature>
<name>A0A836IDE2_9TRYP</name>
<gene>
    <name evidence="3" type="ORF">JKF63_06984</name>
</gene>
<proteinExistence type="predicted"/>
<comment type="caution">
    <text evidence="3">The sequence shown here is derived from an EMBL/GenBank/DDBJ whole genome shotgun (WGS) entry which is preliminary data.</text>
</comment>
<evidence type="ECO:0000313" key="4">
    <source>
        <dbReference type="Proteomes" id="UP000674318"/>
    </source>
</evidence>
<evidence type="ECO:0000256" key="1">
    <source>
        <dbReference type="SAM" id="Coils"/>
    </source>
</evidence>
<feature type="coiled-coil region" evidence="1">
    <location>
        <begin position="790"/>
        <end position="852"/>
    </location>
</feature>
<feature type="region of interest" description="Disordered" evidence="2">
    <location>
        <begin position="1"/>
        <end position="27"/>
    </location>
</feature>
<feature type="region of interest" description="Disordered" evidence="2">
    <location>
        <begin position="1222"/>
        <end position="1256"/>
    </location>
</feature>
<dbReference type="Proteomes" id="UP000674318">
    <property type="component" value="Unassembled WGS sequence"/>
</dbReference>